<evidence type="ECO:0000313" key="2">
    <source>
        <dbReference type="Proteomes" id="UP001162483"/>
    </source>
</evidence>
<proteinExistence type="predicted"/>
<dbReference type="Proteomes" id="UP001162483">
    <property type="component" value="Unassembled WGS sequence"/>
</dbReference>
<accession>A0ABN9AFM7</accession>
<feature type="non-terminal residue" evidence="1">
    <location>
        <position position="92"/>
    </location>
</feature>
<dbReference type="EMBL" id="CATNWA010000103">
    <property type="protein sequence ID" value="CAI9533050.1"/>
    <property type="molecule type" value="Genomic_DNA"/>
</dbReference>
<name>A0ABN9AFM7_9NEOB</name>
<gene>
    <name evidence="1" type="ORF">SPARVUS_LOCUS319228</name>
</gene>
<comment type="caution">
    <text evidence="1">The sequence shown here is derived from an EMBL/GenBank/DDBJ whole genome shotgun (WGS) entry which is preliminary data.</text>
</comment>
<keyword evidence="2" id="KW-1185">Reference proteome</keyword>
<sequence length="92" mass="9850">MIAFTSYMGVKAISVQKKKNLYHPPTSSTVSPWLHCTSRVTVAIGVLLCPEDTAGTGSRAQSKMAGTISEQQPASALLPSGRLYKWAGREVV</sequence>
<organism evidence="1 2">
    <name type="scientific">Staurois parvus</name>
    <dbReference type="NCBI Taxonomy" id="386267"/>
    <lineage>
        <taxon>Eukaryota</taxon>
        <taxon>Metazoa</taxon>
        <taxon>Chordata</taxon>
        <taxon>Craniata</taxon>
        <taxon>Vertebrata</taxon>
        <taxon>Euteleostomi</taxon>
        <taxon>Amphibia</taxon>
        <taxon>Batrachia</taxon>
        <taxon>Anura</taxon>
        <taxon>Neobatrachia</taxon>
        <taxon>Ranoidea</taxon>
        <taxon>Ranidae</taxon>
        <taxon>Staurois</taxon>
    </lineage>
</organism>
<protein>
    <submittedName>
        <fullName evidence="1">Uncharacterized protein</fullName>
    </submittedName>
</protein>
<evidence type="ECO:0000313" key="1">
    <source>
        <dbReference type="EMBL" id="CAI9533050.1"/>
    </source>
</evidence>
<reference evidence="1" key="1">
    <citation type="submission" date="2023-05" db="EMBL/GenBank/DDBJ databases">
        <authorList>
            <person name="Stuckert A."/>
        </authorList>
    </citation>
    <scope>NUCLEOTIDE SEQUENCE</scope>
</reference>